<organism evidence="1">
    <name type="scientific">Anguilla anguilla</name>
    <name type="common">European freshwater eel</name>
    <name type="synonym">Muraena anguilla</name>
    <dbReference type="NCBI Taxonomy" id="7936"/>
    <lineage>
        <taxon>Eukaryota</taxon>
        <taxon>Metazoa</taxon>
        <taxon>Chordata</taxon>
        <taxon>Craniata</taxon>
        <taxon>Vertebrata</taxon>
        <taxon>Euteleostomi</taxon>
        <taxon>Actinopterygii</taxon>
        <taxon>Neopterygii</taxon>
        <taxon>Teleostei</taxon>
        <taxon>Anguilliformes</taxon>
        <taxon>Anguillidae</taxon>
        <taxon>Anguilla</taxon>
    </lineage>
</organism>
<reference evidence="1" key="1">
    <citation type="submission" date="2014-11" db="EMBL/GenBank/DDBJ databases">
        <authorList>
            <person name="Amaro Gonzalez C."/>
        </authorList>
    </citation>
    <scope>NUCLEOTIDE SEQUENCE</scope>
</reference>
<name>A0A0E9RRC6_ANGAN</name>
<reference evidence="1" key="2">
    <citation type="journal article" date="2015" name="Fish Shellfish Immunol.">
        <title>Early steps in the European eel (Anguilla anguilla)-Vibrio vulnificus interaction in the gills: Role of the RtxA13 toxin.</title>
        <authorList>
            <person name="Callol A."/>
            <person name="Pajuelo D."/>
            <person name="Ebbesson L."/>
            <person name="Teles M."/>
            <person name="MacKenzie S."/>
            <person name="Amaro C."/>
        </authorList>
    </citation>
    <scope>NUCLEOTIDE SEQUENCE</scope>
</reference>
<evidence type="ECO:0000313" key="1">
    <source>
        <dbReference type="EMBL" id="JAH30930.1"/>
    </source>
</evidence>
<accession>A0A0E9RRC6</accession>
<sequence length="51" mass="5549">MHSSTLHGNTNTCLKQIMSVLFLGMMEESASDLALTHYAANVLASWCPHEG</sequence>
<protein>
    <submittedName>
        <fullName evidence="1">Uncharacterized protein</fullName>
    </submittedName>
</protein>
<dbReference type="AlphaFoldDB" id="A0A0E9RRC6"/>
<dbReference type="EMBL" id="GBXM01077647">
    <property type="protein sequence ID" value="JAH30930.1"/>
    <property type="molecule type" value="Transcribed_RNA"/>
</dbReference>
<proteinExistence type="predicted"/>